<proteinExistence type="predicted"/>
<reference evidence="2" key="1">
    <citation type="submission" date="2017-02" db="UniProtKB">
        <authorList>
            <consortium name="WormBaseParasite"/>
        </authorList>
    </citation>
    <scope>IDENTIFICATION</scope>
</reference>
<protein>
    <submittedName>
        <fullName evidence="2">Ovule protein</fullName>
    </submittedName>
</protein>
<accession>A0A0M3ITH1</accession>
<dbReference type="Proteomes" id="UP000036681">
    <property type="component" value="Unplaced"/>
</dbReference>
<evidence type="ECO:0000313" key="1">
    <source>
        <dbReference type="Proteomes" id="UP000036681"/>
    </source>
</evidence>
<evidence type="ECO:0000313" key="2">
    <source>
        <dbReference type="WBParaSite" id="ALUE_0002204901-mRNA-1"/>
    </source>
</evidence>
<dbReference type="AlphaFoldDB" id="A0A0M3ITH1"/>
<name>A0A0M3ITH1_ASCLU</name>
<sequence>MFLAYICIIMTKHVDNNLELAYRRHRITVDSAVRICCITTLITFFHKSPCMLHHSDLTV</sequence>
<organism evidence="1 2">
    <name type="scientific">Ascaris lumbricoides</name>
    <name type="common">Giant roundworm</name>
    <dbReference type="NCBI Taxonomy" id="6252"/>
    <lineage>
        <taxon>Eukaryota</taxon>
        <taxon>Metazoa</taxon>
        <taxon>Ecdysozoa</taxon>
        <taxon>Nematoda</taxon>
        <taxon>Chromadorea</taxon>
        <taxon>Rhabditida</taxon>
        <taxon>Spirurina</taxon>
        <taxon>Ascaridomorpha</taxon>
        <taxon>Ascaridoidea</taxon>
        <taxon>Ascarididae</taxon>
        <taxon>Ascaris</taxon>
    </lineage>
</organism>
<keyword evidence="1" id="KW-1185">Reference proteome</keyword>
<dbReference type="WBParaSite" id="ALUE_0002204901-mRNA-1">
    <property type="protein sequence ID" value="ALUE_0002204901-mRNA-1"/>
    <property type="gene ID" value="ALUE_0002204901"/>
</dbReference>